<accession>A4U2N1</accession>
<dbReference type="Pfam" id="PF12697">
    <property type="entry name" value="Abhydrolase_6"/>
    <property type="match status" value="1"/>
</dbReference>
<dbReference type="ESTHER" id="9prot-a4u2n1">
    <property type="family name" value="6_AlphaBeta_hydrolase"/>
</dbReference>
<sequence length="258" mass="27654">MRFVLTLVFFVLSALPAQALDPASTGVVLLHGKWSKPEQMKPVQQSLGAAGFTVVAPQMPWSAVRLYDRSFDQAMDEIDTAVAGLRANGVKRVVVVGQSMGANAAWNYATLGRGLAAVVLIAPGHLPDLGHLRDSAAADVFQARQMLASGDGDKVMPITDYNTGNRTRPLSMPARVFLSYFAPDGPAAMGERAGQIRERNILWLAPKQDPITRIFAEQVAPKLPAAIVFSRQDMDSDHLGAPAAAAEPLTQWLLALGD</sequence>
<keyword evidence="1" id="KW-0732">Signal</keyword>
<dbReference type="SUPFAM" id="SSF53474">
    <property type="entry name" value="alpha/beta-Hydrolases"/>
    <property type="match status" value="1"/>
</dbReference>
<dbReference type="InterPro" id="IPR029058">
    <property type="entry name" value="AB_hydrolase_fold"/>
</dbReference>
<protein>
    <recommendedName>
        <fullName evidence="2">AB hydrolase-1 domain-containing protein</fullName>
    </recommendedName>
</protein>
<evidence type="ECO:0000256" key="1">
    <source>
        <dbReference type="SAM" id="SignalP"/>
    </source>
</evidence>
<reference evidence="3" key="1">
    <citation type="journal article" date="2007" name="J. Bacteriol.">
        <title>Comparative genome analysis of four magnetotactic bacteria reveals a complex set of group-specific genes implicated in magnetosome biomineralization and function.</title>
        <authorList>
            <person name="Richter M."/>
            <person name="Kube M."/>
            <person name="Bazylinski D.A."/>
            <person name="Lombardot T."/>
            <person name="Gloeckner F.O."/>
            <person name="Reinhardt R."/>
            <person name="Schueler D."/>
        </authorList>
    </citation>
    <scope>NUCLEOTIDE SEQUENCE</scope>
    <source>
        <strain evidence="3">MSR-1</strain>
    </source>
</reference>
<dbReference type="InterPro" id="IPR000073">
    <property type="entry name" value="AB_hydrolase_1"/>
</dbReference>
<feature type="chain" id="PRO_5002673251" description="AB hydrolase-1 domain-containing protein" evidence="1">
    <location>
        <begin position="20"/>
        <end position="258"/>
    </location>
</feature>
<gene>
    <name evidence="3" type="ORF">MGR_1849</name>
</gene>
<feature type="signal peptide" evidence="1">
    <location>
        <begin position="1"/>
        <end position="19"/>
    </location>
</feature>
<feature type="domain" description="AB hydrolase-1" evidence="2">
    <location>
        <begin position="27"/>
        <end position="245"/>
    </location>
</feature>
<name>A4U2N1_9PROT</name>
<evidence type="ECO:0000259" key="2">
    <source>
        <dbReference type="Pfam" id="PF12697"/>
    </source>
</evidence>
<organism evidence="3">
    <name type="scientific">Magnetospirillum gryphiswaldense</name>
    <dbReference type="NCBI Taxonomy" id="55518"/>
    <lineage>
        <taxon>Bacteria</taxon>
        <taxon>Pseudomonadati</taxon>
        <taxon>Pseudomonadota</taxon>
        <taxon>Alphaproteobacteria</taxon>
        <taxon>Rhodospirillales</taxon>
        <taxon>Rhodospirillaceae</taxon>
        <taxon>Magnetospirillum</taxon>
    </lineage>
</organism>
<dbReference type="RefSeq" id="WP_158699479.1">
    <property type="nucleotide sequence ID" value="NZ_CP027527.1"/>
</dbReference>
<dbReference type="Gene3D" id="3.40.50.1820">
    <property type="entry name" value="alpha/beta hydrolase"/>
    <property type="match status" value="1"/>
</dbReference>
<proteinExistence type="predicted"/>
<evidence type="ECO:0000313" key="3">
    <source>
        <dbReference type="EMBL" id="CAM77138.1"/>
    </source>
</evidence>
<dbReference type="AlphaFoldDB" id="A4U2N1"/>
<dbReference type="EMBL" id="CU459003">
    <property type="protein sequence ID" value="CAM77138.1"/>
    <property type="molecule type" value="Genomic_DNA"/>
</dbReference>